<organism evidence="1 2">
    <name type="scientific">Cirrhinus mrigala</name>
    <name type="common">Mrigala</name>
    <dbReference type="NCBI Taxonomy" id="683832"/>
    <lineage>
        <taxon>Eukaryota</taxon>
        <taxon>Metazoa</taxon>
        <taxon>Chordata</taxon>
        <taxon>Craniata</taxon>
        <taxon>Vertebrata</taxon>
        <taxon>Euteleostomi</taxon>
        <taxon>Actinopterygii</taxon>
        <taxon>Neopterygii</taxon>
        <taxon>Teleostei</taxon>
        <taxon>Ostariophysi</taxon>
        <taxon>Cypriniformes</taxon>
        <taxon>Cyprinidae</taxon>
        <taxon>Labeoninae</taxon>
        <taxon>Labeonini</taxon>
        <taxon>Cirrhinus</taxon>
    </lineage>
</organism>
<feature type="non-terminal residue" evidence="1">
    <location>
        <position position="1"/>
    </location>
</feature>
<gene>
    <name evidence="1" type="ORF">M9458_042490</name>
</gene>
<dbReference type="Proteomes" id="UP001529510">
    <property type="component" value="Unassembled WGS sequence"/>
</dbReference>
<sequence>VMAQQCEVWFLDQSLFWHYLTPSFTAYYRLMITHLGLPEWQYNFTPYGPSPQAK</sequence>
<reference evidence="1 2" key="1">
    <citation type="submission" date="2024-05" db="EMBL/GenBank/DDBJ databases">
        <title>Genome sequencing and assembly of Indian major carp, Cirrhinus mrigala (Hamilton, 1822).</title>
        <authorList>
            <person name="Mohindra V."/>
            <person name="Chowdhury L.M."/>
            <person name="Lal K."/>
            <person name="Jena J.K."/>
        </authorList>
    </citation>
    <scope>NUCLEOTIDE SEQUENCE [LARGE SCALE GENOMIC DNA]</scope>
    <source>
        <strain evidence="1">CM1030</strain>
        <tissue evidence="1">Blood</tissue>
    </source>
</reference>
<dbReference type="PANTHER" id="PTHR31854:SF2">
    <property type="entry name" value="TUBULIN POLYGLUTAMYLASE COMPLEX SUBUNIT 2"/>
    <property type="match status" value="1"/>
</dbReference>
<comment type="caution">
    <text evidence="1">The sequence shown here is derived from an EMBL/GenBank/DDBJ whole genome shotgun (WGS) entry which is preliminary data.</text>
</comment>
<protein>
    <recommendedName>
        <fullName evidence="3">Tubulin polyglutamylase complex subunit 2</fullName>
    </recommendedName>
</protein>
<proteinExistence type="predicted"/>
<feature type="non-terminal residue" evidence="1">
    <location>
        <position position="54"/>
    </location>
</feature>
<evidence type="ECO:0000313" key="2">
    <source>
        <dbReference type="Proteomes" id="UP001529510"/>
    </source>
</evidence>
<accession>A0ABD0NM99</accession>
<dbReference type="PANTHER" id="PTHR31854">
    <property type="entry name" value="TUBULIN POLYGLUTAMYLASE COMPLEX SUBUNIT 2"/>
    <property type="match status" value="1"/>
</dbReference>
<dbReference type="InterPro" id="IPR039231">
    <property type="entry name" value="TPGS2"/>
</dbReference>
<name>A0ABD0NM99_CIRMR</name>
<evidence type="ECO:0008006" key="3">
    <source>
        <dbReference type="Google" id="ProtNLM"/>
    </source>
</evidence>
<keyword evidence="2" id="KW-1185">Reference proteome</keyword>
<dbReference type="AlphaFoldDB" id="A0ABD0NM99"/>
<dbReference type="EMBL" id="JAMKFB020000021">
    <property type="protein sequence ID" value="KAL0163094.1"/>
    <property type="molecule type" value="Genomic_DNA"/>
</dbReference>
<evidence type="ECO:0000313" key="1">
    <source>
        <dbReference type="EMBL" id="KAL0163094.1"/>
    </source>
</evidence>